<dbReference type="InterPro" id="IPR058923">
    <property type="entry name" value="RCC1-like_dom"/>
</dbReference>
<dbReference type="Pfam" id="PF00787">
    <property type="entry name" value="PX"/>
    <property type="match status" value="1"/>
</dbReference>
<feature type="repeat" description="RCC1" evidence="2">
    <location>
        <begin position="359"/>
        <end position="412"/>
    </location>
</feature>
<sequence length="1183" mass="131731">MQASEGSEARQAKRQLMVTIAHKNTVRDPNDCSMWIMGRLGDSEGRGQDEELTPREVQSVSHLNMAHLAAGPYHAALVSGLGDVYTWGANFFGQLGRDVELGSHKGKNQLATRFEEMGLGLIVDSLDISGRFVDPTNTSVTSPTPRPRVLRALSIIKAYCGNRAHLVSCGGAHTVVVCAEGIALAFGCNLKGQLGVQQPEASLPPASRGQATLGGNVQYSRLWSLPSELHLPNVFVVSASCGGMHTLLLSKEGKVFSFGDGANGRLGHGNCRNYSLPQPIASLESKRITFIAAGWTHSMAIDDDGKLFTWGCGNAGRLGHGNVLDVWRPRFVDRLYRIRMKAMMASGSYDHSAVCCENGTVWTWGLGEHGQLGVGSTESHLEPVLVKSMADANLHIVEVSCGGAHTAAVTNDGTLLTWGRGDWGQLGHGNRSSILCAKVVSALQGKIVKQVSCGWGVTLVQASLAPGRTLDEGEELERSSVSFSLSEDKEISPSQPLSDSSHSESREKLDLVSELQMMHASGLVTCDGEHMESLPPSVAKNIPIFYHRENSSETPGMMNATIDLVKVREGVRFYRVLVRYAALSWSIERRYNQFRMFHIRLQRSFRGFVNADVPFLPPRIFSLKFNKTASFSDVVERRLQDLQAYLDQLMAIPGVTVLPCFRAFFEMNNLRYNNRPISLDMLHKPDPSQKSMLEKIASQAPGNFFSSLFGENTPRNSVKTGVEVRVDHIFHPDLIRYFTTPSKTANVMMETTHDRNGESEGDERSRQVYQRSVKIDSYARDVLPRASFLSPRAQFDSREEERDEIDAVCFPRPRDYQQPHPRHSEGIKGHASEASGSHPSSFSSPDRPAHGASQDDLPRRPDPSLWRGCAYWLHEMLPQWEQTGGDVSKSPRKRQALALLVHDGISAFARSYIWPLSIGNNLNLNRDLYSILKLKARTLRKEGGIFLGREDSAKLVQTDLSRTLSHLGLFDPSGPFYDELRDVLEAYCYYRPDVGYVQGMSFQAAIFVLHCNDDFAAFTCLANLISRPFFQCFYRNNSNSLLQRMQIFDRIFQFNLHDLYKFFDSLEIRSDLYVSLWFVTLFAKQLPVPLCARVWDIYLVQGEIFLYRVAVGMLKLLSPSLKAKESDDVLKILLGNIADELPSEQKVLAAIEQIRIPKDADLQLQKLIVQEAVQEFKSDQAGS</sequence>
<gene>
    <name evidence="6" type="ORF">GTHE00462_LOCUS18105</name>
</gene>
<dbReference type="Gene3D" id="2.130.10.30">
    <property type="entry name" value="Regulator of chromosome condensation 1/beta-lactamase-inhibitor protein II"/>
    <property type="match status" value="2"/>
</dbReference>
<dbReference type="InterPro" id="IPR009091">
    <property type="entry name" value="RCC1/BLIP-II"/>
</dbReference>
<feature type="repeat" description="RCC1" evidence="2">
    <location>
        <begin position="82"/>
        <end position="180"/>
    </location>
</feature>
<dbReference type="PROSITE" id="PS50086">
    <property type="entry name" value="TBC_RABGAP"/>
    <property type="match status" value="1"/>
</dbReference>
<dbReference type="Pfam" id="PF13540">
    <property type="entry name" value="RCC1_2"/>
    <property type="match status" value="1"/>
</dbReference>
<evidence type="ECO:0008006" key="7">
    <source>
        <dbReference type="Google" id="ProtNLM"/>
    </source>
</evidence>
<dbReference type="Pfam" id="PF00566">
    <property type="entry name" value="RabGAP-TBC"/>
    <property type="match status" value="1"/>
</dbReference>
<feature type="domain" description="Rab-GAP TBC" evidence="4">
    <location>
        <begin position="904"/>
        <end position="1102"/>
    </location>
</feature>
<dbReference type="EMBL" id="HBKN01023054">
    <property type="protein sequence ID" value="CAE2305005.1"/>
    <property type="molecule type" value="Transcribed_RNA"/>
</dbReference>
<dbReference type="InterPro" id="IPR000195">
    <property type="entry name" value="Rab-GAP-TBC_dom"/>
</dbReference>
<dbReference type="Gene3D" id="1.10.8.270">
    <property type="entry name" value="putative rabgap domain of human tbc1 domain family member 14 like domains"/>
    <property type="match status" value="1"/>
</dbReference>
<feature type="repeat" description="RCC1" evidence="2">
    <location>
        <begin position="305"/>
        <end position="358"/>
    </location>
</feature>
<dbReference type="Gene3D" id="3.30.1520.10">
    <property type="entry name" value="Phox-like domain"/>
    <property type="match status" value="1"/>
</dbReference>
<evidence type="ECO:0000256" key="3">
    <source>
        <dbReference type="SAM" id="MobiDB-lite"/>
    </source>
</evidence>
<feature type="repeat" description="RCC1" evidence="2">
    <location>
        <begin position="181"/>
        <end position="252"/>
    </location>
</feature>
<dbReference type="SUPFAM" id="SSF50985">
    <property type="entry name" value="RCC1/BLIP-II"/>
    <property type="match status" value="1"/>
</dbReference>
<dbReference type="AlphaFoldDB" id="A0A7S4KTH7"/>
<evidence type="ECO:0000259" key="5">
    <source>
        <dbReference type="PROSITE" id="PS50195"/>
    </source>
</evidence>
<dbReference type="InterPro" id="IPR001683">
    <property type="entry name" value="PX_dom"/>
</dbReference>
<dbReference type="GO" id="GO:0035091">
    <property type="term" value="F:phosphatidylinositol binding"/>
    <property type="evidence" value="ECO:0007669"/>
    <property type="project" value="InterPro"/>
</dbReference>
<feature type="region of interest" description="Disordered" evidence="3">
    <location>
        <begin position="471"/>
        <end position="504"/>
    </location>
</feature>
<evidence type="ECO:0000256" key="1">
    <source>
        <dbReference type="ARBA" id="ARBA00022737"/>
    </source>
</evidence>
<feature type="repeat" description="RCC1" evidence="2">
    <location>
        <begin position="253"/>
        <end position="304"/>
    </location>
</feature>
<dbReference type="Gene3D" id="1.10.472.80">
    <property type="entry name" value="Ypt/Rab-GAP domain of gyp1p, domain 3"/>
    <property type="match status" value="1"/>
</dbReference>
<keyword evidence="1" id="KW-0677">Repeat</keyword>
<name>A0A7S4KTH7_GUITH</name>
<dbReference type="SUPFAM" id="SSF64268">
    <property type="entry name" value="PX domain"/>
    <property type="match status" value="1"/>
</dbReference>
<dbReference type="InterPro" id="IPR035969">
    <property type="entry name" value="Rab-GAP_TBC_sf"/>
</dbReference>
<protein>
    <recommendedName>
        <fullName evidence="7">Rab-GAP TBC domain-containing protein</fullName>
    </recommendedName>
</protein>
<dbReference type="PROSITE" id="PS00626">
    <property type="entry name" value="RCC1_2"/>
    <property type="match status" value="2"/>
</dbReference>
<dbReference type="InterPro" id="IPR051625">
    <property type="entry name" value="Signaling_Regulatory_Domain"/>
</dbReference>
<dbReference type="InterPro" id="IPR000408">
    <property type="entry name" value="Reg_chr_condens"/>
</dbReference>
<dbReference type="PROSITE" id="PS50195">
    <property type="entry name" value="PX"/>
    <property type="match status" value="1"/>
</dbReference>
<evidence type="ECO:0000313" key="6">
    <source>
        <dbReference type="EMBL" id="CAE2305005.1"/>
    </source>
</evidence>
<evidence type="ECO:0000256" key="2">
    <source>
        <dbReference type="PROSITE-ProRule" id="PRU00235"/>
    </source>
</evidence>
<dbReference type="PANTHER" id="PTHR22872">
    <property type="entry name" value="BTK-BINDING PROTEIN-RELATED"/>
    <property type="match status" value="1"/>
</dbReference>
<feature type="compositionally biased region" description="Low complexity" evidence="3">
    <location>
        <begin position="832"/>
        <end position="845"/>
    </location>
</feature>
<dbReference type="SUPFAM" id="SSF47923">
    <property type="entry name" value="Ypt/Rab-GAP domain of gyp1p"/>
    <property type="match status" value="2"/>
</dbReference>
<feature type="repeat" description="RCC1" evidence="2">
    <location>
        <begin position="413"/>
        <end position="464"/>
    </location>
</feature>
<proteinExistence type="predicted"/>
<feature type="compositionally biased region" description="Basic and acidic residues" evidence="3">
    <location>
        <begin position="812"/>
        <end position="831"/>
    </location>
</feature>
<dbReference type="Pfam" id="PF25390">
    <property type="entry name" value="WD40_RLD"/>
    <property type="match status" value="1"/>
</dbReference>
<feature type="region of interest" description="Disordered" evidence="3">
    <location>
        <begin position="793"/>
        <end position="862"/>
    </location>
</feature>
<organism evidence="6">
    <name type="scientific">Guillardia theta</name>
    <name type="common">Cryptophyte</name>
    <name type="synonym">Cryptomonas phi</name>
    <dbReference type="NCBI Taxonomy" id="55529"/>
    <lineage>
        <taxon>Eukaryota</taxon>
        <taxon>Cryptophyceae</taxon>
        <taxon>Pyrenomonadales</taxon>
        <taxon>Geminigeraceae</taxon>
        <taxon>Guillardia</taxon>
    </lineage>
</organism>
<dbReference type="PROSITE" id="PS50012">
    <property type="entry name" value="RCC1_3"/>
    <property type="match status" value="6"/>
</dbReference>
<evidence type="ECO:0000259" key="4">
    <source>
        <dbReference type="PROSITE" id="PS50086"/>
    </source>
</evidence>
<dbReference type="SMART" id="SM00164">
    <property type="entry name" value="TBC"/>
    <property type="match status" value="1"/>
</dbReference>
<reference evidence="6" key="1">
    <citation type="submission" date="2021-01" db="EMBL/GenBank/DDBJ databases">
        <authorList>
            <person name="Corre E."/>
            <person name="Pelletier E."/>
            <person name="Niang G."/>
            <person name="Scheremetjew M."/>
            <person name="Finn R."/>
            <person name="Kale V."/>
            <person name="Holt S."/>
            <person name="Cochrane G."/>
            <person name="Meng A."/>
            <person name="Brown T."/>
            <person name="Cohen L."/>
        </authorList>
    </citation>
    <scope>NUCLEOTIDE SEQUENCE</scope>
    <source>
        <strain evidence="6">CCMP 2712</strain>
    </source>
</reference>
<dbReference type="PRINTS" id="PR00633">
    <property type="entry name" value="RCCNDNSATION"/>
</dbReference>
<accession>A0A7S4KTH7</accession>
<dbReference type="InterPro" id="IPR036871">
    <property type="entry name" value="PX_dom_sf"/>
</dbReference>
<feature type="domain" description="PX" evidence="5">
    <location>
        <begin position="552"/>
        <end position="672"/>
    </location>
</feature>
<dbReference type="CDD" id="cd06093">
    <property type="entry name" value="PX_domain"/>
    <property type="match status" value="1"/>
</dbReference>